<feature type="region of interest" description="Disordered" evidence="1">
    <location>
        <begin position="81"/>
        <end position="132"/>
    </location>
</feature>
<feature type="transmembrane region" description="Helical" evidence="2">
    <location>
        <begin position="15"/>
        <end position="34"/>
    </location>
</feature>
<evidence type="ECO:0000256" key="1">
    <source>
        <dbReference type="SAM" id="MobiDB-lite"/>
    </source>
</evidence>
<proteinExistence type="predicted"/>
<keyword evidence="2" id="KW-0812">Transmembrane</keyword>
<dbReference type="AlphaFoldDB" id="A0A7X6DCF9"/>
<dbReference type="RefSeq" id="WP_168105712.1">
    <property type="nucleotide sequence ID" value="NZ_VTOX01000001.1"/>
</dbReference>
<accession>A0A7X6DCF9</accession>
<evidence type="ECO:0000313" key="3">
    <source>
        <dbReference type="EMBL" id="NKE64640.1"/>
    </source>
</evidence>
<keyword evidence="2" id="KW-1133">Transmembrane helix</keyword>
<feature type="compositionally biased region" description="Low complexity" evidence="1">
    <location>
        <begin position="85"/>
        <end position="108"/>
    </location>
</feature>
<evidence type="ECO:0000313" key="4">
    <source>
        <dbReference type="Proteomes" id="UP000521868"/>
    </source>
</evidence>
<protein>
    <submittedName>
        <fullName evidence="3">Uncharacterized protein</fullName>
    </submittedName>
</protein>
<name>A0A7X6DCF9_9BURK</name>
<gene>
    <name evidence="3" type="ORF">RAMLITH_02295</name>
</gene>
<dbReference type="EMBL" id="VTOX01000001">
    <property type="protein sequence ID" value="NKE64640.1"/>
    <property type="molecule type" value="Genomic_DNA"/>
</dbReference>
<reference evidence="3 4" key="1">
    <citation type="journal article" date="2020" name="Nature">
        <title>Bacterial chemolithoautotrophy via manganese oxidation.</title>
        <authorList>
            <person name="Yu H."/>
            <person name="Leadbetter J.R."/>
        </authorList>
    </citation>
    <scope>NUCLEOTIDE SEQUENCE [LARGE SCALE GENOMIC DNA]</scope>
    <source>
        <strain evidence="3 4">RBP-1</strain>
    </source>
</reference>
<sequence length="132" mass="12968">MRSAPGSRADAPTGWWVAGALLLALAALLAWTAWQNQALRGRVAGLERENRALAQALAARAAAAPTPGSAGALAAVAGRPPPAAAAPAAAAPFAPHASLPASSPARAGPLEEALQGLRAPVPSPGASPFGHR</sequence>
<evidence type="ECO:0000256" key="2">
    <source>
        <dbReference type="SAM" id="Phobius"/>
    </source>
</evidence>
<keyword evidence="4" id="KW-1185">Reference proteome</keyword>
<keyword evidence="2" id="KW-0472">Membrane</keyword>
<dbReference type="Proteomes" id="UP000521868">
    <property type="component" value="Unassembled WGS sequence"/>
</dbReference>
<comment type="caution">
    <text evidence="3">The sequence shown here is derived from an EMBL/GenBank/DDBJ whole genome shotgun (WGS) entry which is preliminary data.</text>
</comment>
<organism evidence="3 4">
    <name type="scientific">Ramlibacter lithotrophicus</name>
    <dbReference type="NCBI Taxonomy" id="2606681"/>
    <lineage>
        <taxon>Bacteria</taxon>
        <taxon>Pseudomonadati</taxon>
        <taxon>Pseudomonadota</taxon>
        <taxon>Betaproteobacteria</taxon>
        <taxon>Burkholderiales</taxon>
        <taxon>Comamonadaceae</taxon>
        <taxon>Ramlibacter</taxon>
    </lineage>
</organism>